<dbReference type="Gramene" id="Pp3c13_14730V3.4">
    <property type="protein sequence ID" value="Pp3c13_14730V3.4"/>
    <property type="gene ID" value="Pp3c13_14730"/>
</dbReference>
<dbReference type="STRING" id="3218.A0A2K1JLY6"/>
<proteinExistence type="predicted"/>
<evidence type="ECO:0000313" key="4">
    <source>
        <dbReference type="EnsemblPlants" id="Pp3c13_14720V3.1"/>
    </source>
</evidence>
<dbReference type="OMA" id="ELMMEST"/>
<accession>A0A2K1JLY6</accession>
<dbReference type="EnsemblPlants" id="Pp3c13_14730V3.4">
    <property type="protein sequence ID" value="Pp3c13_14730V3.4"/>
    <property type="gene ID" value="Pp3c13_14730"/>
</dbReference>
<reference evidence="4" key="3">
    <citation type="submission" date="2020-12" db="UniProtKB">
        <authorList>
            <consortium name="EnsemblPlants"/>
        </authorList>
    </citation>
    <scope>IDENTIFICATION</scope>
</reference>
<dbReference type="RefSeq" id="XP_024393132.1">
    <property type="nucleotide sequence ID" value="XM_024537364.2"/>
</dbReference>
<evidence type="ECO:0000313" key="3">
    <source>
        <dbReference type="EMBL" id="PNR42552.1"/>
    </source>
</evidence>
<feature type="compositionally biased region" description="Basic and acidic residues" evidence="1">
    <location>
        <begin position="678"/>
        <end position="692"/>
    </location>
</feature>
<dbReference type="OrthoDB" id="5575722at2759"/>
<dbReference type="EnsemblPlants" id="Pp3c13_14720V3.1">
    <property type="protein sequence ID" value="Pp3c13_14720V3.1"/>
    <property type="gene ID" value="Pp3c13_14720"/>
</dbReference>
<evidence type="ECO:0000259" key="2">
    <source>
        <dbReference type="Pfam" id="PF14661"/>
    </source>
</evidence>
<dbReference type="RefSeq" id="XP_024393133.1">
    <property type="nucleotide sequence ID" value="XM_024537365.2"/>
</dbReference>
<reference evidence="3 5" key="1">
    <citation type="journal article" date="2008" name="Science">
        <title>The Physcomitrella genome reveals evolutionary insights into the conquest of land by plants.</title>
        <authorList>
            <person name="Rensing S."/>
            <person name="Lang D."/>
            <person name="Zimmer A."/>
            <person name="Terry A."/>
            <person name="Salamov A."/>
            <person name="Shapiro H."/>
            <person name="Nishiyama T."/>
            <person name="Perroud P.-F."/>
            <person name="Lindquist E."/>
            <person name="Kamisugi Y."/>
            <person name="Tanahashi T."/>
            <person name="Sakakibara K."/>
            <person name="Fujita T."/>
            <person name="Oishi K."/>
            <person name="Shin-I T."/>
            <person name="Kuroki Y."/>
            <person name="Toyoda A."/>
            <person name="Suzuki Y."/>
            <person name="Hashimoto A."/>
            <person name="Yamaguchi K."/>
            <person name="Sugano A."/>
            <person name="Kohara Y."/>
            <person name="Fujiyama A."/>
            <person name="Anterola A."/>
            <person name="Aoki S."/>
            <person name="Ashton N."/>
            <person name="Barbazuk W.B."/>
            <person name="Barker E."/>
            <person name="Bennetzen J."/>
            <person name="Bezanilla M."/>
            <person name="Blankenship R."/>
            <person name="Cho S.H."/>
            <person name="Dutcher S."/>
            <person name="Estelle M."/>
            <person name="Fawcett J.A."/>
            <person name="Gundlach H."/>
            <person name="Hanada K."/>
            <person name="Heyl A."/>
            <person name="Hicks K.A."/>
            <person name="Hugh J."/>
            <person name="Lohr M."/>
            <person name="Mayer K."/>
            <person name="Melkozernov A."/>
            <person name="Murata T."/>
            <person name="Nelson D."/>
            <person name="Pils B."/>
            <person name="Prigge M."/>
            <person name="Reiss B."/>
            <person name="Renner T."/>
            <person name="Rombauts S."/>
            <person name="Rushton P."/>
            <person name="Sanderfoot A."/>
            <person name="Schween G."/>
            <person name="Shiu S.-H."/>
            <person name="Stueber K."/>
            <person name="Theodoulou F.L."/>
            <person name="Tu H."/>
            <person name="Van de Peer Y."/>
            <person name="Verrier P.J."/>
            <person name="Waters E."/>
            <person name="Wood A."/>
            <person name="Yang L."/>
            <person name="Cove D."/>
            <person name="Cuming A."/>
            <person name="Hasebe M."/>
            <person name="Lucas S."/>
            <person name="Mishler D.B."/>
            <person name="Reski R."/>
            <person name="Grigoriev I."/>
            <person name="Quatrano R.S."/>
            <person name="Boore J.L."/>
        </authorList>
    </citation>
    <scope>NUCLEOTIDE SEQUENCE [LARGE SCALE GENOMIC DNA]</scope>
    <source>
        <strain evidence="4 5">cv. Gransden 2004</strain>
    </source>
</reference>
<dbReference type="EnsemblPlants" id="Pp3c13_14730V3.5">
    <property type="protein sequence ID" value="Pp3c13_14730V3.5"/>
    <property type="gene ID" value="Pp3c13_14730"/>
</dbReference>
<dbReference type="Gramene" id="Pp3c13_14730V3.2">
    <property type="protein sequence ID" value="Pp3c13_14730V3.2"/>
    <property type="gene ID" value="Pp3c13_14730"/>
</dbReference>
<reference evidence="3 5" key="2">
    <citation type="journal article" date="2018" name="Plant J.">
        <title>The Physcomitrella patens chromosome-scale assembly reveals moss genome structure and evolution.</title>
        <authorList>
            <person name="Lang D."/>
            <person name="Ullrich K.K."/>
            <person name="Murat F."/>
            <person name="Fuchs J."/>
            <person name="Jenkins J."/>
            <person name="Haas F.B."/>
            <person name="Piednoel M."/>
            <person name="Gundlach H."/>
            <person name="Van Bel M."/>
            <person name="Meyberg R."/>
            <person name="Vives C."/>
            <person name="Morata J."/>
            <person name="Symeonidi A."/>
            <person name="Hiss M."/>
            <person name="Muchero W."/>
            <person name="Kamisugi Y."/>
            <person name="Saleh O."/>
            <person name="Blanc G."/>
            <person name="Decker E.L."/>
            <person name="van Gessel N."/>
            <person name="Grimwood J."/>
            <person name="Hayes R.D."/>
            <person name="Graham S.W."/>
            <person name="Gunter L.E."/>
            <person name="McDaniel S.F."/>
            <person name="Hoernstein S.N.W."/>
            <person name="Larsson A."/>
            <person name="Li F.W."/>
            <person name="Perroud P.F."/>
            <person name="Phillips J."/>
            <person name="Ranjan P."/>
            <person name="Rokshar D.S."/>
            <person name="Rothfels C.J."/>
            <person name="Schneider L."/>
            <person name="Shu S."/>
            <person name="Stevenson D.W."/>
            <person name="Thummler F."/>
            <person name="Tillich M."/>
            <person name="Villarreal Aguilar J.C."/>
            <person name="Widiez T."/>
            <person name="Wong G.K."/>
            <person name="Wymore A."/>
            <person name="Zhang Y."/>
            <person name="Zimmer A.D."/>
            <person name="Quatrano R.S."/>
            <person name="Mayer K.F.X."/>
            <person name="Goodstein D."/>
            <person name="Casacuberta J.M."/>
            <person name="Vandepoele K."/>
            <person name="Reski R."/>
            <person name="Cuming A.C."/>
            <person name="Tuskan G.A."/>
            <person name="Maumus F."/>
            <person name="Salse J."/>
            <person name="Schmutz J."/>
            <person name="Rensing S.A."/>
        </authorList>
    </citation>
    <scope>NUCLEOTIDE SEQUENCE [LARGE SCALE GENOMIC DNA]</scope>
    <source>
        <strain evidence="4 5">cv. Gransden 2004</strain>
    </source>
</reference>
<dbReference type="GO" id="GO:0008017">
    <property type="term" value="F:microtubule binding"/>
    <property type="evidence" value="ECO:0000318"/>
    <property type="project" value="GO_Central"/>
</dbReference>
<dbReference type="EnsemblPlants" id="Pp3c13_14730V3.3">
    <property type="protein sequence ID" value="Pp3c13_14730V3.3"/>
    <property type="gene ID" value="Pp3c13_14730"/>
</dbReference>
<feature type="domain" description="HAUS augmin-like complex subunit 6 N-terminal" evidence="2">
    <location>
        <begin position="39"/>
        <end position="249"/>
    </location>
</feature>
<dbReference type="FunCoup" id="A0A2K1JLY6">
    <property type="interactions" value="2837"/>
</dbReference>
<dbReference type="RefSeq" id="XP_024393131.1">
    <property type="nucleotide sequence ID" value="XM_024537363.2"/>
</dbReference>
<dbReference type="Gramene" id="Pp3c13_14730V3.5">
    <property type="protein sequence ID" value="Pp3c13_14730V3.5"/>
    <property type="gene ID" value="Pp3c13_14730"/>
</dbReference>
<gene>
    <name evidence="4" type="primary">LOC112290737</name>
    <name evidence="3" type="ORF">PHYPA_017382</name>
</gene>
<dbReference type="GO" id="GO:0051225">
    <property type="term" value="P:spindle assembly"/>
    <property type="evidence" value="ECO:0007669"/>
    <property type="project" value="InterPro"/>
</dbReference>
<dbReference type="Gramene" id="Pp3c13_14730V3.3">
    <property type="protein sequence ID" value="Pp3c13_14730V3.3"/>
    <property type="gene ID" value="Pp3c13_14730"/>
</dbReference>
<dbReference type="EMBL" id="ABEU02000013">
    <property type="protein sequence ID" value="PNR42552.1"/>
    <property type="molecule type" value="Genomic_DNA"/>
</dbReference>
<dbReference type="InterPro" id="IPR026797">
    <property type="entry name" value="HAUS_6"/>
</dbReference>
<dbReference type="EnsemblPlants" id="Pp3c13_14730V3.6">
    <property type="protein sequence ID" value="Pp3c13_14730V3.6"/>
    <property type="gene ID" value="Pp3c13_14730"/>
</dbReference>
<evidence type="ECO:0000256" key="1">
    <source>
        <dbReference type="SAM" id="MobiDB-lite"/>
    </source>
</evidence>
<organism evidence="3">
    <name type="scientific">Physcomitrium patens</name>
    <name type="common">Spreading-leaved earth moss</name>
    <name type="synonym">Physcomitrella patens</name>
    <dbReference type="NCBI Taxonomy" id="3218"/>
    <lineage>
        <taxon>Eukaryota</taxon>
        <taxon>Viridiplantae</taxon>
        <taxon>Streptophyta</taxon>
        <taxon>Embryophyta</taxon>
        <taxon>Bryophyta</taxon>
        <taxon>Bryophytina</taxon>
        <taxon>Bryopsida</taxon>
        <taxon>Funariidae</taxon>
        <taxon>Funariales</taxon>
        <taxon>Funariaceae</taxon>
        <taxon>Physcomitrium</taxon>
    </lineage>
</organism>
<dbReference type="AlphaFoldDB" id="A0A2K1JLY6"/>
<dbReference type="GO" id="GO:0000226">
    <property type="term" value="P:microtubule cytoskeleton organization"/>
    <property type="evidence" value="ECO:0000318"/>
    <property type="project" value="GO_Central"/>
</dbReference>
<feature type="region of interest" description="Disordered" evidence="1">
    <location>
        <begin position="665"/>
        <end position="692"/>
    </location>
</feature>
<dbReference type="RefSeq" id="XP_024393134.1">
    <property type="nucleotide sequence ID" value="XM_024537366.2"/>
</dbReference>
<feature type="region of interest" description="Disordered" evidence="1">
    <location>
        <begin position="1"/>
        <end position="32"/>
    </location>
</feature>
<dbReference type="Gramene" id="Pp3c13_14720V3.1">
    <property type="protein sequence ID" value="Pp3c13_14720V3.1"/>
    <property type="gene ID" value="Pp3c13_14720"/>
</dbReference>
<dbReference type="GeneID" id="112290737"/>
<sequence>MDALLKEKDREREKENADRDREREREKEKEREGDVEAALYTNCLLLGLDPNVLGPGAGMRAGLFRHSNPRLGEALLHFLMCALRGPNLSAKDFAGVWPIFDAAQSRDFRKVVQGLINELESQGALPRSNSRVSSLATCCGQRFVELLWHLSAHALREVHRRTFPADVASNPLPASLTELVCPNTRPVSLLAVTKARIALERKRFMKGATQAVERQTSWSNLAHDMTAEYRALCAEEAFQHQELEKLQESSYPNVSDDSAVSDTEGFVTSISAGPVIRASQLWKGILSHSERVAELASGPIEDLIARREHRYRIDGAVLRAAVDLGSVNLPVESSSCSTADYDSQRPRFEVGVSTEDDKSTKTPPPVDVGEILRRWTHALQTVHKQTLRLARSNNGAGPELMMESTHGEESVHVHSLRTTLGEHKQHFSSLRSLKNQLEASMPGMEAAITTLRERVDGPDTMAASRAAQNALIVTSKTSHWVATSREEDLEQSALEFINNSAMPLELTPPSPALKLPYTSPSANGVSTFSKAASGISSMPSLDVLQEQEGLESNGIVWNGGCEITEGISSLRQAVIEAALQKPNSVVRDITQQPTNTEHYFTPVSPFQMHAKSSREIVSVVTDTNQPPTYIGKDDVPTFIPSENRDRTVEEKNGYVADPQNFVRRGVSPMSRKGLNGRQHVERSSWKSPHDLPQRTSELHVHDFQPLSPSLFLDCNSFDRTFDGTYDNLLAPMTDLDSAFMSIGDRRETRAI</sequence>
<evidence type="ECO:0000313" key="5">
    <source>
        <dbReference type="Proteomes" id="UP000006727"/>
    </source>
</evidence>
<dbReference type="InterPro" id="IPR028163">
    <property type="entry name" value="HAUS_6_N"/>
</dbReference>
<dbReference type="GO" id="GO:0070652">
    <property type="term" value="C:HAUS complex"/>
    <property type="evidence" value="ECO:0007669"/>
    <property type="project" value="InterPro"/>
</dbReference>
<dbReference type="PANTHER" id="PTHR16151:SF2">
    <property type="entry name" value="HAUS AUGMIN-LIKE COMPLEX SUBUNIT 6"/>
    <property type="match status" value="1"/>
</dbReference>
<dbReference type="EnsemblPlants" id="Pp3c13_14730V3.2">
    <property type="protein sequence ID" value="Pp3c13_14730V3.2"/>
    <property type="gene ID" value="Pp3c13_14730"/>
</dbReference>
<dbReference type="Gramene" id="Pp3c13_14730V3.6">
    <property type="protein sequence ID" value="Pp3c13_14730V3.6"/>
    <property type="gene ID" value="Pp3c13_14730"/>
</dbReference>
<dbReference type="PaxDb" id="3218-PP1S158_75V6.1"/>
<dbReference type="PANTHER" id="PTHR16151">
    <property type="entry name" value="HAUS AUGMIN-LIKE COMPLEX SUBUNIT 6"/>
    <property type="match status" value="1"/>
</dbReference>
<name>A0A2K1JLY6_PHYPA</name>
<dbReference type="Proteomes" id="UP000006727">
    <property type="component" value="Chromosome 13"/>
</dbReference>
<dbReference type="RefSeq" id="XP_024393130.1">
    <property type="nucleotide sequence ID" value="XM_024537362.2"/>
</dbReference>
<dbReference type="Pfam" id="PF14661">
    <property type="entry name" value="HAUS6_N"/>
    <property type="match status" value="1"/>
</dbReference>
<dbReference type="GO" id="GO:1990498">
    <property type="term" value="C:mitotic spindle microtubule"/>
    <property type="evidence" value="ECO:0000318"/>
    <property type="project" value="GO_Central"/>
</dbReference>
<dbReference type="KEGG" id="ppp:112290737"/>
<protein>
    <recommendedName>
        <fullName evidence="2">HAUS augmin-like complex subunit 6 N-terminal domain-containing protein</fullName>
    </recommendedName>
</protein>
<keyword evidence="5" id="KW-1185">Reference proteome</keyword>